<proteinExistence type="predicted"/>
<dbReference type="Pfam" id="PF00239">
    <property type="entry name" value="Resolvase"/>
    <property type="match status" value="1"/>
</dbReference>
<evidence type="ECO:0000256" key="1">
    <source>
        <dbReference type="ARBA" id="ARBA00023125"/>
    </source>
</evidence>
<evidence type="ECO:0000313" key="4">
    <source>
        <dbReference type="EMBL" id="GAG45745.1"/>
    </source>
</evidence>
<keyword evidence="1" id="KW-0238">DNA-binding</keyword>
<dbReference type="PANTHER" id="PTHR30461">
    <property type="entry name" value="DNA-INVERTASE FROM LAMBDOID PROPHAGE"/>
    <property type="match status" value="1"/>
</dbReference>
<reference evidence="4" key="1">
    <citation type="journal article" date="2014" name="Front. Microbiol.">
        <title>High frequency of phylogenetically diverse reductive dehalogenase-homologous genes in deep subseafloor sedimentary metagenomes.</title>
        <authorList>
            <person name="Kawai M."/>
            <person name="Futagami T."/>
            <person name="Toyoda A."/>
            <person name="Takaki Y."/>
            <person name="Nishi S."/>
            <person name="Hori S."/>
            <person name="Arai W."/>
            <person name="Tsubouchi T."/>
            <person name="Morono Y."/>
            <person name="Uchiyama I."/>
            <person name="Ito T."/>
            <person name="Fujiyama A."/>
            <person name="Inagaki F."/>
            <person name="Takami H."/>
        </authorList>
    </citation>
    <scope>NUCLEOTIDE SEQUENCE</scope>
    <source>
        <strain evidence="4">Expedition CK06-06</strain>
    </source>
</reference>
<dbReference type="InterPro" id="IPR006119">
    <property type="entry name" value="Resolv_N"/>
</dbReference>
<gene>
    <name evidence="4" type="ORF">S01H1_74924</name>
</gene>
<dbReference type="EMBL" id="BARS01050155">
    <property type="protein sequence ID" value="GAG45745.1"/>
    <property type="molecule type" value="Genomic_DNA"/>
</dbReference>
<evidence type="ECO:0000256" key="2">
    <source>
        <dbReference type="ARBA" id="ARBA00023172"/>
    </source>
</evidence>
<evidence type="ECO:0000259" key="3">
    <source>
        <dbReference type="SMART" id="SM00857"/>
    </source>
</evidence>
<dbReference type="GO" id="GO:0003677">
    <property type="term" value="F:DNA binding"/>
    <property type="evidence" value="ECO:0007669"/>
    <property type="project" value="UniProtKB-KW"/>
</dbReference>
<dbReference type="AlphaFoldDB" id="X0XR67"/>
<protein>
    <recommendedName>
        <fullName evidence="3">Resolvase/invertase-type recombinase catalytic domain-containing protein</fullName>
    </recommendedName>
</protein>
<accession>X0XR67</accession>
<dbReference type="Gene3D" id="3.40.50.1390">
    <property type="entry name" value="Resolvase, N-terminal catalytic domain"/>
    <property type="match status" value="1"/>
</dbReference>
<dbReference type="PANTHER" id="PTHR30461:SF2">
    <property type="entry name" value="SERINE RECOMBINASE PINE-RELATED"/>
    <property type="match status" value="1"/>
</dbReference>
<comment type="caution">
    <text evidence="4">The sequence shown here is derived from an EMBL/GenBank/DDBJ whole genome shotgun (WGS) entry which is preliminary data.</text>
</comment>
<dbReference type="InterPro" id="IPR036162">
    <property type="entry name" value="Resolvase-like_N_sf"/>
</dbReference>
<sequence>MRVVIYNRVSTDDKDQNPERQLLKNQQYCDLHNHKVVSVISEHHTGDSDPFSRPIGKQILDHAPDGIVFFSMDRFTRQHPIKVIQMINNMKNQNIKLISITEPAFNMESEFSEILLFIITWFNNYFLKKLKVDIKSGMDRARKEGKQIGRAKAQFNKFRAYQLLFVDKLSQRAVSKE</sequence>
<dbReference type="InterPro" id="IPR050639">
    <property type="entry name" value="SSR_resolvase"/>
</dbReference>
<feature type="domain" description="Resolvase/invertase-type recombinase catalytic" evidence="3">
    <location>
        <begin position="3"/>
        <end position="147"/>
    </location>
</feature>
<keyword evidence="2" id="KW-0233">DNA recombination</keyword>
<organism evidence="4">
    <name type="scientific">marine sediment metagenome</name>
    <dbReference type="NCBI Taxonomy" id="412755"/>
    <lineage>
        <taxon>unclassified sequences</taxon>
        <taxon>metagenomes</taxon>
        <taxon>ecological metagenomes</taxon>
    </lineage>
</organism>
<dbReference type="GO" id="GO:0000150">
    <property type="term" value="F:DNA strand exchange activity"/>
    <property type="evidence" value="ECO:0007669"/>
    <property type="project" value="InterPro"/>
</dbReference>
<dbReference type="SMART" id="SM00857">
    <property type="entry name" value="Resolvase"/>
    <property type="match status" value="1"/>
</dbReference>
<dbReference type="SUPFAM" id="SSF53041">
    <property type="entry name" value="Resolvase-like"/>
    <property type="match status" value="1"/>
</dbReference>
<feature type="non-terminal residue" evidence="4">
    <location>
        <position position="177"/>
    </location>
</feature>
<dbReference type="CDD" id="cd00338">
    <property type="entry name" value="Ser_Recombinase"/>
    <property type="match status" value="1"/>
</dbReference>
<name>X0XR67_9ZZZZ</name>